<evidence type="ECO:0000256" key="1">
    <source>
        <dbReference type="SAM" id="Phobius"/>
    </source>
</evidence>
<keyword evidence="1" id="KW-0472">Membrane</keyword>
<dbReference type="EMBL" id="LWMV01000105">
    <property type="protein sequence ID" value="KZX14326.1"/>
    <property type="molecule type" value="Genomic_DNA"/>
</dbReference>
<keyword evidence="3" id="KW-1185">Reference proteome</keyword>
<dbReference type="Proteomes" id="UP000077245">
    <property type="component" value="Unassembled WGS sequence"/>
</dbReference>
<evidence type="ECO:0000313" key="2">
    <source>
        <dbReference type="EMBL" id="KZX14326.1"/>
    </source>
</evidence>
<comment type="caution">
    <text evidence="2">The sequence shown here is derived from an EMBL/GenBank/DDBJ whole genome shotgun (WGS) entry which is preliminary data.</text>
</comment>
<name>A0A166CB80_9EURY</name>
<dbReference type="AlphaFoldDB" id="A0A166CB80"/>
<accession>A0A166CB80</accession>
<feature type="transmembrane region" description="Helical" evidence="1">
    <location>
        <begin position="6"/>
        <end position="26"/>
    </location>
</feature>
<dbReference type="STRING" id="49547.MBCUR_05500"/>
<sequence>MDRKKINGIIIAVFLIILACIAVIAITGDNTDSNKKTINTDILKVKNATLENNYNYKNLSNVDDEFSLYYNEDSFIVFIPTFNEYKGYDEYYTGIMKITKYENYDITNVTIAGFKGELLFDSDLNSLEFLFVANDGKRYSISAEHNDILKEFNIEDKNIAKNVFEDVLTAWKTKLN</sequence>
<keyword evidence="1" id="KW-1133">Transmembrane helix</keyword>
<protein>
    <submittedName>
        <fullName evidence="2">Uncharacterized protein</fullName>
    </submittedName>
</protein>
<proteinExistence type="predicted"/>
<reference evidence="2 3" key="1">
    <citation type="submission" date="2016-04" db="EMBL/GenBank/DDBJ databases">
        <title>Genome sequence of Methanobrevibacter curvatus DSM 11111.</title>
        <authorList>
            <person name="Poehlein A."/>
            <person name="Seedorf H."/>
            <person name="Daniel R."/>
        </authorList>
    </citation>
    <scope>NUCLEOTIDE SEQUENCE [LARGE SCALE GENOMIC DNA]</scope>
    <source>
        <strain evidence="2 3">DSM 11111</strain>
    </source>
</reference>
<dbReference type="RefSeq" id="WP_067089897.1">
    <property type="nucleotide sequence ID" value="NZ_LWMV01000105.1"/>
</dbReference>
<keyword evidence="1" id="KW-0812">Transmembrane</keyword>
<dbReference type="PATRIC" id="fig|49547.3.peg.575"/>
<gene>
    <name evidence="2" type="ORF">MBCUR_05500</name>
</gene>
<dbReference type="PROSITE" id="PS51257">
    <property type="entry name" value="PROKAR_LIPOPROTEIN"/>
    <property type="match status" value="1"/>
</dbReference>
<evidence type="ECO:0000313" key="3">
    <source>
        <dbReference type="Proteomes" id="UP000077245"/>
    </source>
</evidence>
<organism evidence="2 3">
    <name type="scientific">Methanobrevibacter curvatus</name>
    <dbReference type="NCBI Taxonomy" id="49547"/>
    <lineage>
        <taxon>Archaea</taxon>
        <taxon>Methanobacteriati</taxon>
        <taxon>Methanobacteriota</taxon>
        <taxon>Methanomada group</taxon>
        <taxon>Methanobacteria</taxon>
        <taxon>Methanobacteriales</taxon>
        <taxon>Methanobacteriaceae</taxon>
        <taxon>Methanobrevibacter</taxon>
    </lineage>
</organism>